<dbReference type="CDD" id="cd02513">
    <property type="entry name" value="CMP-NeuAc_Synthase"/>
    <property type="match status" value="1"/>
</dbReference>
<proteinExistence type="predicted"/>
<protein>
    <submittedName>
        <fullName evidence="1">N-acylneuraminate cytidylyltransferase</fullName>
    </submittedName>
</protein>
<accession>A0A1G6I1I1</accession>
<dbReference type="Gene3D" id="3.90.550.10">
    <property type="entry name" value="Spore Coat Polysaccharide Biosynthesis Protein SpsA, Chain A"/>
    <property type="match status" value="1"/>
</dbReference>
<evidence type="ECO:0000313" key="2">
    <source>
        <dbReference type="Proteomes" id="UP000199034"/>
    </source>
</evidence>
<dbReference type="STRING" id="1045774.SAMN05421872_10120"/>
<name>A0A1G6I1I1_9ACTN</name>
<keyword evidence="1" id="KW-0808">Transferase</keyword>
<dbReference type="Pfam" id="PF02348">
    <property type="entry name" value="CTP_transf_3"/>
    <property type="match status" value="1"/>
</dbReference>
<organism evidence="1 2">
    <name type="scientific">Nocardioides lianchengensis</name>
    <dbReference type="NCBI Taxonomy" id="1045774"/>
    <lineage>
        <taxon>Bacteria</taxon>
        <taxon>Bacillati</taxon>
        <taxon>Actinomycetota</taxon>
        <taxon>Actinomycetes</taxon>
        <taxon>Propionibacteriales</taxon>
        <taxon>Nocardioidaceae</taxon>
        <taxon>Nocardioides</taxon>
    </lineage>
</organism>
<dbReference type="NCBIfam" id="TIGR03584">
    <property type="entry name" value="PseF"/>
    <property type="match status" value="1"/>
</dbReference>
<dbReference type="InterPro" id="IPR050793">
    <property type="entry name" value="CMP-NeuNAc_synthase"/>
</dbReference>
<dbReference type="PANTHER" id="PTHR21485">
    <property type="entry name" value="HAD SUPERFAMILY MEMBERS CMAS AND KDSC"/>
    <property type="match status" value="1"/>
</dbReference>
<dbReference type="AlphaFoldDB" id="A0A1G6I1I1"/>
<dbReference type="InterPro" id="IPR029044">
    <property type="entry name" value="Nucleotide-diphossugar_trans"/>
</dbReference>
<dbReference type="SUPFAM" id="SSF53448">
    <property type="entry name" value="Nucleotide-diphospho-sugar transferases"/>
    <property type="match status" value="1"/>
</dbReference>
<sequence>MCLDDAVRNVAVIPARGGSQRIPRKNIRPFAGRPVLAYAVDAALDSQLFDDVVVTTDDEEIAAVARSLGARTPFLRPGEIADAVTPMVDVVLHAVDELERAGSSYDHVCTLFATAPFIRAADLVAGLEVLAQGHPGAVSVTEFDFPVHRAFGLAEDGALRVLWPEHAGTRSQDLPEALHDAGQFYWTPVPVLRATRSLWPAGMRPVRLPRHRVQDIDTPADWTRAELMYAALVAGGEQP</sequence>
<gene>
    <name evidence="1" type="ORF">SAMN05421872_10120</name>
</gene>
<evidence type="ECO:0000313" key="1">
    <source>
        <dbReference type="EMBL" id="SDC00258.1"/>
    </source>
</evidence>
<reference evidence="1 2" key="1">
    <citation type="submission" date="2016-10" db="EMBL/GenBank/DDBJ databases">
        <authorList>
            <person name="de Groot N.N."/>
        </authorList>
    </citation>
    <scope>NUCLEOTIDE SEQUENCE [LARGE SCALE GENOMIC DNA]</scope>
    <source>
        <strain evidence="1 2">CGMCC 4.6858</strain>
    </source>
</reference>
<dbReference type="PANTHER" id="PTHR21485:SF6">
    <property type="entry name" value="N-ACYLNEURAMINATE CYTIDYLYLTRANSFERASE-RELATED"/>
    <property type="match status" value="1"/>
</dbReference>
<dbReference type="InterPro" id="IPR003329">
    <property type="entry name" value="Cytidylyl_trans"/>
</dbReference>
<dbReference type="EMBL" id="FMZM01000001">
    <property type="protein sequence ID" value="SDC00258.1"/>
    <property type="molecule type" value="Genomic_DNA"/>
</dbReference>
<keyword evidence="2" id="KW-1185">Reference proteome</keyword>
<keyword evidence="1" id="KW-0548">Nucleotidyltransferase</keyword>
<dbReference type="Proteomes" id="UP000199034">
    <property type="component" value="Unassembled WGS sequence"/>
</dbReference>
<dbReference type="GO" id="GO:0008781">
    <property type="term" value="F:N-acylneuraminate cytidylyltransferase activity"/>
    <property type="evidence" value="ECO:0007669"/>
    <property type="project" value="TreeGrafter"/>
</dbReference>
<dbReference type="InterPro" id="IPR020039">
    <property type="entry name" value="PseF"/>
</dbReference>